<organism evidence="5 6">
    <name type="scientific">Lyngbya aestuarii BL J</name>
    <dbReference type="NCBI Taxonomy" id="1348334"/>
    <lineage>
        <taxon>Bacteria</taxon>
        <taxon>Bacillati</taxon>
        <taxon>Cyanobacteriota</taxon>
        <taxon>Cyanophyceae</taxon>
        <taxon>Oscillatoriophycideae</taxon>
        <taxon>Oscillatoriales</taxon>
        <taxon>Microcoleaceae</taxon>
        <taxon>Lyngbya</taxon>
    </lineage>
</organism>
<sequence length="252" mass="27857">MNNINSQNLLNRPHTTVILAMSADGKIADKNRSPARFGSSTDTTHLETQIADADGVLFGRGTLDTYGTTLSVSSEELLQRRQQQGKSPQPIQIVCSSSGKINPNLRFFQQSVPRWLLTTLPGVESIKKENFNLTNLSDPSAHFQQILIAKTLSEHSHSIDWNDAFQQLMHMGLKRLAVLGGGQLVGSLIQMDLIDEFWLTVCPLIIGGVDAPTPVEGKGFLANVSPRLQLLEVKQVEQEIFLHYQVDRSNKA</sequence>
<evidence type="ECO:0000313" key="6">
    <source>
        <dbReference type="Proteomes" id="UP000017127"/>
    </source>
</evidence>
<protein>
    <submittedName>
        <fullName evidence="5">RibD C-terminal domain protein</fullName>
    </submittedName>
</protein>
<dbReference type="Gene3D" id="3.40.430.10">
    <property type="entry name" value="Dihydrofolate Reductase, subunit A"/>
    <property type="match status" value="1"/>
</dbReference>
<keyword evidence="6" id="KW-1185">Reference proteome</keyword>
<name>U7QQG8_9CYAN</name>
<proteinExistence type="predicted"/>
<feature type="domain" description="Bacterial bifunctional deaminase-reductase C-terminal" evidence="4">
    <location>
        <begin position="14"/>
        <end position="240"/>
    </location>
</feature>
<dbReference type="Proteomes" id="UP000017127">
    <property type="component" value="Unassembled WGS sequence"/>
</dbReference>
<evidence type="ECO:0000259" key="4">
    <source>
        <dbReference type="Pfam" id="PF01872"/>
    </source>
</evidence>
<reference evidence="5 6" key="1">
    <citation type="journal article" date="2013" name="Front. Microbiol.">
        <title>Comparative genomic analyses of the cyanobacterium, Lyngbya aestuarii BL J, a powerful hydrogen producer.</title>
        <authorList>
            <person name="Kothari A."/>
            <person name="Vaughn M."/>
            <person name="Garcia-Pichel F."/>
        </authorList>
    </citation>
    <scope>NUCLEOTIDE SEQUENCE [LARGE SCALE GENOMIC DNA]</scope>
    <source>
        <strain evidence="5 6">BL J</strain>
    </source>
</reference>
<evidence type="ECO:0000313" key="5">
    <source>
        <dbReference type="EMBL" id="ERT09507.1"/>
    </source>
</evidence>
<dbReference type="PATRIC" id="fig|1348334.3.peg.488"/>
<evidence type="ECO:0000256" key="1">
    <source>
        <dbReference type="ARBA" id="ARBA00005104"/>
    </source>
</evidence>
<keyword evidence="3" id="KW-0560">Oxidoreductase</keyword>
<dbReference type="GO" id="GO:0009231">
    <property type="term" value="P:riboflavin biosynthetic process"/>
    <property type="evidence" value="ECO:0007669"/>
    <property type="project" value="InterPro"/>
</dbReference>
<dbReference type="InterPro" id="IPR024072">
    <property type="entry name" value="DHFR-like_dom_sf"/>
</dbReference>
<evidence type="ECO:0000256" key="3">
    <source>
        <dbReference type="ARBA" id="ARBA00023002"/>
    </source>
</evidence>
<gene>
    <name evidence="5" type="ORF">M595_0493</name>
</gene>
<dbReference type="OrthoDB" id="9800865at2"/>
<dbReference type="PANTHER" id="PTHR38011">
    <property type="entry name" value="DIHYDROFOLATE REDUCTASE FAMILY PROTEIN (AFU_ORTHOLOGUE AFUA_8G06820)"/>
    <property type="match status" value="1"/>
</dbReference>
<dbReference type="InterPro" id="IPR050765">
    <property type="entry name" value="Riboflavin_Biosynth_HTPR"/>
</dbReference>
<accession>U7QQG8</accession>
<dbReference type="SUPFAM" id="SSF53597">
    <property type="entry name" value="Dihydrofolate reductase-like"/>
    <property type="match status" value="1"/>
</dbReference>
<dbReference type="PANTHER" id="PTHR38011:SF7">
    <property type="entry name" value="2,5-DIAMINO-6-RIBOSYLAMINO-4(3H)-PYRIMIDINONE 5'-PHOSPHATE REDUCTASE"/>
    <property type="match status" value="1"/>
</dbReference>
<comment type="pathway">
    <text evidence="1">Cofactor biosynthesis; riboflavin biosynthesis.</text>
</comment>
<dbReference type="InterPro" id="IPR002734">
    <property type="entry name" value="RibDG_C"/>
</dbReference>
<dbReference type="AlphaFoldDB" id="U7QQG8"/>
<dbReference type="EMBL" id="AUZM01000003">
    <property type="protein sequence ID" value="ERT09507.1"/>
    <property type="molecule type" value="Genomic_DNA"/>
</dbReference>
<keyword evidence="2" id="KW-0521">NADP</keyword>
<evidence type="ECO:0000256" key="2">
    <source>
        <dbReference type="ARBA" id="ARBA00022857"/>
    </source>
</evidence>
<comment type="caution">
    <text evidence="5">The sequence shown here is derived from an EMBL/GenBank/DDBJ whole genome shotgun (WGS) entry which is preliminary data.</text>
</comment>
<dbReference type="Pfam" id="PF01872">
    <property type="entry name" value="RibD_C"/>
    <property type="match status" value="1"/>
</dbReference>
<dbReference type="GO" id="GO:0008703">
    <property type="term" value="F:5-amino-6-(5-phosphoribosylamino)uracil reductase activity"/>
    <property type="evidence" value="ECO:0007669"/>
    <property type="project" value="InterPro"/>
</dbReference>
<dbReference type="RefSeq" id="WP_023064387.1">
    <property type="nucleotide sequence ID" value="NZ_AUZM01000003.1"/>
</dbReference>